<protein>
    <submittedName>
        <fullName evidence="1">Uncharacterized protein</fullName>
    </submittedName>
</protein>
<name>A0A955L8R3_9BACT</name>
<organism evidence="1 2">
    <name type="scientific">Candidatus Dojkabacteria bacterium</name>
    <dbReference type="NCBI Taxonomy" id="2099670"/>
    <lineage>
        <taxon>Bacteria</taxon>
        <taxon>Candidatus Dojkabacteria</taxon>
    </lineage>
</organism>
<comment type="caution">
    <text evidence="1">The sequence shown here is derived from an EMBL/GenBank/DDBJ whole genome shotgun (WGS) entry which is preliminary data.</text>
</comment>
<dbReference type="AlphaFoldDB" id="A0A955L8R3"/>
<gene>
    <name evidence="1" type="ORF">KC717_03545</name>
</gene>
<accession>A0A955L8R3</accession>
<evidence type="ECO:0000313" key="1">
    <source>
        <dbReference type="EMBL" id="MCA9385698.1"/>
    </source>
</evidence>
<dbReference type="EMBL" id="JAGQLH010000037">
    <property type="protein sequence ID" value="MCA9385698.1"/>
    <property type="molecule type" value="Genomic_DNA"/>
</dbReference>
<sequence>MNESSSQLFLKDYCSVRYRQDIHDSPERSRVNLVHRIAQEVQLGIPNLFILRHRLWTTISRKAIL</sequence>
<reference evidence="1" key="1">
    <citation type="submission" date="2020-04" db="EMBL/GenBank/DDBJ databases">
        <authorList>
            <person name="Zhang T."/>
        </authorList>
    </citation>
    <scope>NUCLEOTIDE SEQUENCE</scope>
    <source>
        <strain evidence="1">HKST-UBA11</strain>
    </source>
</reference>
<evidence type="ECO:0000313" key="2">
    <source>
        <dbReference type="Proteomes" id="UP000754563"/>
    </source>
</evidence>
<reference evidence="1" key="2">
    <citation type="journal article" date="2021" name="Microbiome">
        <title>Successional dynamics and alternative stable states in a saline activated sludge microbial community over 9 years.</title>
        <authorList>
            <person name="Wang Y."/>
            <person name="Ye J."/>
            <person name="Ju F."/>
            <person name="Liu L."/>
            <person name="Boyd J.A."/>
            <person name="Deng Y."/>
            <person name="Parks D.H."/>
            <person name="Jiang X."/>
            <person name="Yin X."/>
            <person name="Woodcroft B.J."/>
            <person name="Tyson G.W."/>
            <person name="Hugenholtz P."/>
            <person name="Polz M.F."/>
            <person name="Zhang T."/>
        </authorList>
    </citation>
    <scope>NUCLEOTIDE SEQUENCE</scope>
    <source>
        <strain evidence="1">HKST-UBA11</strain>
    </source>
</reference>
<dbReference type="Proteomes" id="UP000754563">
    <property type="component" value="Unassembled WGS sequence"/>
</dbReference>
<proteinExistence type="predicted"/>